<evidence type="ECO:0000313" key="3">
    <source>
        <dbReference type="Proteomes" id="UP001365542"/>
    </source>
</evidence>
<dbReference type="InterPro" id="IPR011051">
    <property type="entry name" value="RmlC_Cupin_sf"/>
</dbReference>
<protein>
    <recommendedName>
        <fullName evidence="1">Cupin type-2 domain-containing protein</fullName>
    </recommendedName>
</protein>
<dbReference type="InterPro" id="IPR013096">
    <property type="entry name" value="Cupin_2"/>
</dbReference>
<dbReference type="SUPFAM" id="SSF51182">
    <property type="entry name" value="RmlC-like cupins"/>
    <property type="match status" value="1"/>
</dbReference>
<dbReference type="AlphaFoldDB" id="A0AAV9X9P9"/>
<dbReference type="PANTHER" id="PTHR36156">
    <property type="entry name" value="SLR2101 PROTEIN"/>
    <property type="match status" value="1"/>
</dbReference>
<feature type="domain" description="Cupin type-2" evidence="1">
    <location>
        <begin position="84"/>
        <end position="149"/>
    </location>
</feature>
<dbReference type="EMBL" id="JAVHJO010000007">
    <property type="protein sequence ID" value="KAK6538696.1"/>
    <property type="molecule type" value="Genomic_DNA"/>
</dbReference>
<dbReference type="Pfam" id="PF07883">
    <property type="entry name" value="Cupin_2"/>
    <property type="match status" value="1"/>
</dbReference>
<evidence type="ECO:0000259" key="1">
    <source>
        <dbReference type="Pfam" id="PF07883"/>
    </source>
</evidence>
<comment type="caution">
    <text evidence="2">The sequence shown here is derived from an EMBL/GenBank/DDBJ whole genome shotgun (WGS) entry which is preliminary data.</text>
</comment>
<dbReference type="InterPro" id="IPR014710">
    <property type="entry name" value="RmlC-like_jellyroll"/>
</dbReference>
<evidence type="ECO:0000313" key="2">
    <source>
        <dbReference type="EMBL" id="KAK6538696.1"/>
    </source>
</evidence>
<dbReference type="Proteomes" id="UP001365542">
    <property type="component" value="Unassembled WGS sequence"/>
</dbReference>
<proteinExistence type="predicted"/>
<organism evidence="2 3">
    <name type="scientific">Orbilia ellipsospora</name>
    <dbReference type="NCBI Taxonomy" id="2528407"/>
    <lineage>
        <taxon>Eukaryota</taxon>
        <taxon>Fungi</taxon>
        <taxon>Dikarya</taxon>
        <taxon>Ascomycota</taxon>
        <taxon>Pezizomycotina</taxon>
        <taxon>Orbiliomycetes</taxon>
        <taxon>Orbiliales</taxon>
        <taxon>Orbiliaceae</taxon>
        <taxon>Orbilia</taxon>
    </lineage>
</organism>
<dbReference type="CDD" id="cd02231">
    <property type="entry name" value="cupin_BLL6423-like"/>
    <property type="match status" value="1"/>
</dbReference>
<dbReference type="Gene3D" id="2.60.120.10">
    <property type="entry name" value="Jelly Rolls"/>
    <property type="match status" value="1"/>
</dbReference>
<keyword evidence="3" id="KW-1185">Reference proteome</keyword>
<dbReference type="PANTHER" id="PTHR36156:SF2">
    <property type="entry name" value="CUPIN TYPE-2 DOMAIN-CONTAINING PROTEIN"/>
    <property type="match status" value="1"/>
</dbReference>
<accession>A0AAV9X9P9</accession>
<reference evidence="2 3" key="1">
    <citation type="submission" date="2019-10" db="EMBL/GenBank/DDBJ databases">
        <authorList>
            <person name="Palmer J.M."/>
        </authorList>
    </citation>
    <scope>NUCLEOTIDE SEQUENCE [LARGE SCALE GENOMIC DNA]</scope>
    <source>
        <strain evidence="2 3">TWF694</strain>
    </source>
</reference>
<name>A0AAV9X9P9_9PEZI</name>
<gene>
    <name evidence="2" type="ORF">TWF694_010270</name>
</gene>
<sequence>MSEGLTPTQTITTHSPTGEVKIHSSTPIQFYPINPPENTLFAGSIYTTHTFPTVLDGDDDIKRHESYVPHGIGVENGTVAVMNKFMPGAVCPAHRTGTIDYGVVVDGELELLYGDGESKIFKRGDVIVQRETYHGWRNPSKENETMVFFVAMAAKPVKVGEEVLGEDLSAFGM</sequence>
<dbReference type="InterPro" id="IPR047142">
    <property type="entry name" value="OryJ/VirC-like"/>
</dbReference>